<organism evidence="1 2">
    <name type="scientific">Colwellia chukchiensis</name>
    <dbReference type="NCBI Taxonomy" id="641665"/>
    <lineage>
        <taxon>Bacteria</taxon>
        <taxon>Pseudomonadati</taxon>
        <taxon>Pseudomonadota</taxon>
        <taxon>Gammaproteobacteria</taxon>
        <taxon>Alteromonadales</taxon>
        <taxon>Colwelliaceae</taxon>
        <taxon>Colwellia</taxon>
    </lineage>
</organism>
<evidence type="ECO:0000313" key="2">
    <source>
        <dbReference type="Proteomes" id="UP000199297"/>
    </source>
</evidence>
<evidence type="ECO:0000313" key="1">
    <source>
        <dbReference type="EMBL" id="SEL55157.1"/>
    </source>
</evidence>
<accession>A0A1H7R6K1</accession>
<dbReference type="STRING" id="641665.GCA_002104455_01216"/>
<dbReference type="Gene3D" id="3.40.50.10600">
    <property type="entry name" value="SpoIIaa-like domains"/>
    <property type="match status" value="1"/>
</dbReference>
<dbReference type="Proteomes" id="UP000199297">
    <property type="component" value="Unassembled WGS sequence"/>
</dbReference>
<protein>
    <recommendedName>
        <fullName evidence="3">SpoIIAA-like</fullName>
    </recommendedName>
</protein>
<dbReference type="InterPro" id="IPR038396">
    <property type="entry name" value="SpoIIAA-like_sf"/>
</dbReference>
<keyword evidence="2" id="KW-1185">Reference proteome</keyword>
<dbReference type="EMBL" id="FOBI01000013">
    <property type="protein sequence ID" value="SEL55157.1"/>
    <property type="molecule type" value="Genomic_DNA"/>
</dbReference>
<dbReference type="OrthoDB" id="6293699at2"/>
<dbReference type="RefSeq" id="WP_085285587.1">
    <property type="nucleotide sequence ID" value="NZ_FOBI01000013.1"/>
</dbReference>
<sequence length="134" mass="15027">MLAMHGEYKIEVNEHIIRVLVKGAFNDVAAEALAQELVARIEAFDHAPFVILANLLEFDGGTPKVFAVSDEFNAWLNQHHMIAKALVFTSEVLIGIEKALVTSKARQNIEYFPSEAEALVWLAQQVNEFYEKLA</sequence>
<evidence type="ECO:0008006" key="3">
    <source>
        <dbReference type="Google" id="ProtNLM"/>
    </source>
</evidence>
<dbReference type="AlphaFoldDB" id="A0A1H7R6K1"/>
<name>A0A1H7R6K1_9GAMM</name>
<reference evidence="2" key="1">
    <citation type="submission" date="2016-10" db="EMBL/GenBank/DDBJ databases">
        <authorList>
            <person name="Varghese N."/>
            <person name="Submissions S."/>
        </authorList>
    </citation>
    <scope>NUCLEOTIDE SEQUENCE [LARGE SCALE GENOMIC DNA]</scope>
    <source>
        <strain evidence="2">CGMCC 1.9127</strain>
    </source>
</reference>
<dbReference type="SUPFAM" id="SSF52091">
    <property type="entry name" value="SpoIIaa-like"/>
    <property type="match status" value="1"/>
</dbReference>
<gene>
    <name evidence="1" type="ORF">SAMN05216262_11382</name>
</gene>
<dbReference type="InterPro" id="IPR036513">
    <property type="entry name" value="STAS_dom_sf"/>
</dbReference>
<proteinExistence type="predicted"/>